<dbReference type="Gene3D" id="3.20.20.140">
    <property type="entry name" value="Metal-dependent hydrolases"/>
    <property type="match status" value="1"/>
</dbReference>
<dbReference type="SUPFAM" id="SSF51556">
    <property type="entry name" value="Metallo-dependent hydrolases"/>
    <property type="match status" value="1"/>
</dbReference>
<evidence type="ECO:0000259" key="4">
    <source>
        <dbReference type="Pfam" id="PF04909"/>
    </source>
</evidence>
<dbReference type="GO" id="GO:0019748">
    <property type="term" value="P:secondary metabolic process"/>
    <property type="evidence" value="ECO:0007669"/>
    <property type="project" value="TreeGrafter"/>
</dbReference>
<keyword evidence="1 3" id="KW-0210">Decarboxylase</keyword>
<organism evidence="5 6">
    <name type="scientific">Cladophialophora chaetospira</name>
    <dbReference type="NCBI Taxonomy" id="386627"/>
    <lineage>
        <taxon>Eukaryota</taxon>
        <taxon>Fungi</taxon>
        <taxon>Dikarya</taxon>
        <taxon>Ascomycota</taxon>
        <taxon>Pezizomycotina</taxon>
        <taxon>Eurotiomycetes</taxon>
        <taxon>Chaetothyriomycetidae</taxon>
        <taxon>Chaetothyriales</taxon>
        <taxon>Herpotrichiellaceae</taxon>
        <taxon>Cladophialophora</taxon>
    </lineage>
</organism>
<name>A0AA39CPC3_9EURO</name>
<comment type="similarity">
    <text evidence="3">Belongs to the metallo-dependent hydrolases superfamily.</text>
</comment>
<keyword evidence="2 3" id="KW-0456">Lyase</keyword>
<sequence length="345" mass="37811">METDILANLKVIAVEEHITFPSLLSKISKDNHSSKIFEARSLAPNVGYARSRSTAVGEKRLADMDCGSVSVQVLSLAGAVNSTHAPGQEGVGLARDINDALKTAVSTEPARFKAFAELPFQDPSAACKELRRCVEDLGFVGAMLSGSIGGDGKYLDAEEYDSVLSTFEELDVPLYLHPGVPPAAVWDKYYALDNKPVISAAFGLAGWGWHSEVAIHLLRLVLSGTLDRHPNLKIIVGHLGEMMPAMMWRFDTVFNPPSLFGLQRSVTQILRSQVWVAISGFFSIPPTRTLIDTWGVDRVLFAVDYPFMEIEGTRDFIQALGRLVSSEDLQKICQTNAEKLLKFKA</sequence>
<evidence type="ECO:0000256" key="1">
    <source>
        <dbReference type="ARBA" id="ARBA00022793"/>
    </source>
</evidence>
<comment type="caution">
    <text evidence="5">The sequence shown here is derived from an EMBL/GenBank/DDBJ whole genome shotgun (WGS) entry which is preliminary data.</text>
</comment>
<dbReference type="AlphaFoldDB" id="A0AA39CPC3"/>
<evidence type="ECO:0000256" key="2">
    <source>
        <dbReference type="ARBA" id="ARBA00023239"/>
    </source>
</evidence>
<dbReference type="Pfam" id="PF04909">
    <property type="entry name" value="Amidohydro_2"/>
    <property type="match status" value="1"/>
</dbReference>
<evidence type="ECO:0000313" key="6">
    <source>
        <dbReference type="Proteomes" id="UP001172673"/>
    </source>
</evidence>
<keyword evidence="6" id="KW-1185">Reference proteome</keyword>
<dbReference type="EMBL" id="JAPDRK010000002">
    <property type="protein sequence ID" value="KAJ9615100.1"/>
    <property type="molecule type" value="Genomic_DNA"/>
</dbReference>
<dbReference type="GO" id="GO:0016787">
    <property type="term" value="F:hydrolase activity"/>
    <property type="evidence" value="ECO:0007669"/>
    <property type="project" value="InterPro"/>
</dbReference>
<proteinExistence type="inferred from homology"/>
<dbReference type="InterPro" id="IPR032466">
    <property type="entry name" value="Metal_Hydrolase"/>
</dbReference>
<gene>
    <name evidence="5" type="ORF">H2200_001174</name>
</gene>
<dbReference type="GO" id="GO:0016831">
    <property type="term" value="F:carboxy-lyase activity"/>
    <property type="evidence" value="ECO:0007669"/>
    <property type="project" value="UniProtKB-KW"/>
</dbReference>
<dbReference type="GO" id="GO:0005829">
    <property type="term" value="C:cytosol"/>
    <property type="evidence" value="ECO:0007669"/>
    <property type="project" value="TreeGrafter"/>
</dbReference>
<reference evidence="5" key="1">
    <citation type="submission" date="2022-10" db="EMBL/GenBank/DDBJ databases">
        <title>Culturing micro-colonial fungi from biological soil crusts in the Mojave desert and describing Neophaeococcomyces mojavensis, and introducing the new genera and species Taxawa tesnikishii.</title>
        <authorList>
            <person name="Kurbessoian T."/>
            <person name="Stajich J.E."/>
        </authorList>
    </citation>
    <scope>NUCLEOTIDE SEQUENCE</scope>
    <source>
        <strain evidence="5">TK_41</strain>
    </source>
</reference>
<feature type="domain" description="Amidohydrolase-related" evidence="4">
    <location>
        <begin position="91"/>
        <end position="343"/>
    </location>
</feature>
<accession>A0AA39CPC3</accession>
<evidence type="ECO:0000313" key="5">
    <source>
        <dbReference type="EMBL" id="KAJ9615100.1"/>
    </source>
</evidence>
<dbReference type="InterPro" id="IPR006680">
    <property type="entry name" value="Amidohydro-rel"/>
</dbReference>
<dbReference type="PANTHER" id="PTHR21240">
    <property type="entry name" value="2-AMINO-3-CARBOXYLMUCONATE-6-SEMIALDEHYDE DECARBOXYLASE"/>
    <property type="match status" value="1"/>
</dbReference>
<evidence type="ECO:0000256" key="3">
    <source>
        <dbReference type="RuleBase" id="RU366045"/>
    </source>
</evidence>
<dbReference type="InterPro" id="IPR032465">
    <property type="entry name" value="ACMSD"/>
</dbReference>
<protein>
    <recommendedName>
        <fullName evidence="4">Amidohydrolase-related domain-containing protein</fullName>
    </recommendedName>
</protein>
<dbReference type="Proteomes" id="UP001172673">
    <property type="component" value="Unassembled WGS sequence"/>
</dbReference>
<dbReference type="PANTHER" id="PTHR21240:SF30">
    <property type="entry name" value="AMIDOHYDROLASE-RELATED DOMAIN-CONTAINING PROTEIN-RELATED"/>
    <property type="match status" value="1"/>
</dbReference>